<accession>A0ABQ2DIK4</accession>
<sequence length="197" mass="22551">MTQCTTADCGMDAILYLCPQCIRDLDAWIEKCREILPELDTTIARLDNVRVGNVEGGNGSKSAGSSAPLNLDAMQLKINLASLTQSAEHYAHDQFAAGIAWTIQDWYTKAELLISGPEEEHINHQEIRERIEKQAPPMVTKDLRKWLRENAKITVTSMDIRNWVRRGKLRPAEREPQPTYWPHEVLQARREVGDRRF</sequence>
<organism evidence="1 2">
    <name type="scientific">Glutamicibacter ardleyensis</name>
    <dbReference type="NCBI Taxonomy" id="225894"/>
    <lineage>
        <taxon>Bacteria</taxon>
        <taxon>Bacillati</taxon>
        <taxon>Actinomycetota</taxon>
        <taxon>Actinomycetes</taxon>
        <taxon>Micrococcales</taxon>
        <taxon>Micrococcaceae</taxon>
        <taxon>Glutamicibacter</taxon>
    </lineage>
</organism>
<protein>
    <recommendedName>
        <fullName evidence="3">Helix-turn-helix DNA binding domain protein</fullName>
    </recommendedName>
</protein>
<name>A0ABQ2DIK4_9MICC</name>
<dbReference type="RefSeq" id="WP_188685063.1">
    <property type="nucleotide sequence ID" value="NZ_BMKX01000003.1"/>
</dbReference>
<reference evidence="2" key="1">
    <citation type="journal article" date="2019" name="Int. J. Syst. Evol. Microbiol.">
        <title>The Global Catalogue of Microorganisms (GCM) 10K type strain sequencing project: providing services to taxonomists for standard genome sequencing and annotation.</title>
        <authorList>
            <consortium name="The Broad Institute Genomics Platform"/>
            <consortium name="The Broad Institute Genome Sequencing Center for Infectious Disease"/>
            <person name="Wu L."/>
            <person name="Ma J."/>
        </authorList>
    </citation>
    <scope>NUCLEOTIDE SEQUENCE [LARGE SCALE GENOMIC DNA]</scope>
    <source>
        <strain evidence="2">CGMCC 1.3685</strain>
    </source>
</reference>
<dbReference type="EMBL" id="BMKX01000003">
    <property type="protein sequence ID" value="GGJ58929.1"/>
    <property type="molecule type" value="Genomic_DNA"/>
</dbReference>
<gene>
    <name evidence="1" type="ORF">GCM10007173_17060</name>
</gene>
<comment type="caution">
    <text evidence="1">The sequence shown here is derived from an EMBL/GenBank/DDBJ whole genome shotgun (WGS) entry which is preliminary data.</text>
</comment>
<evidence type="ECO:0008006" key="3">
    <source>
        <dbReference type="Google" id="ProtNLM"/>
    </source>
</evidence>
<proteinExistence type="predicted"/>
<keyword evidence="2" id="KW-1185">Reference proteome</keyword>
<dbReference type="Proteomes" id="UP000606115">
    <property type="component" value="Unassembled WGS sequence"/>
</dbReference>
<evidence type="ECO:0000313" key="1">
    <source>
        <dbReference type="EMBL" id="GGJ58929.1"/>
    </source>
</evidence>
<evidence type="ECO:0000313" key="2">
    <source>
        <dbReference type="Proteomes" id="UP000606115"/>
    </source>
</evidence>
<dbReference type="GeneID" id="303304076"/>